<keyword evidence="2" id="KW-1185">Reference proteome</keyword>
<organism evidence="1 2">
    <name type="scientific">Lysobacter defluvii IMMIB APB-9 = DSM 18482</name>
    <dbReference type="NCBI Taxonomy" id="1385515"/>
    <lineage>
        <taxon>Bacteria</taxon>
        <taxon>Pseudomonadati</taxon>
        <taxon>Pseudomonadota</taxon>
        <taxon>Gammaproteobacteria</taxon>
        <taxon>Lysobacterales</taxon>
        <taxon>Lysobacteraceae</taxon>
        <taxon>Novilysobacter</taxon>
    </lineage>
</organism>
<evidence type="ECO:0000313" key="2">
    <source>
        <dbReference type="Proteomes" id="UP000030003"/>
    </source>
</evidence>
<reference evidence="1 2" key="1">
    <citation type="submission" date="2013-08" db="EMBL/GenBank/DDBJ databases">
        <title>Genomic analysis of Lysobacter defluvii.</title>
        <authorList>
            <person name="Wang Q."/>
            <person name="Wang G."/>
        </authorList>
    </citation>
    <scope>NUCLEOTIDE SEQUENCE [LARGE SCALE GENOMIC DNA]</scope>
    <source>
        <strain evidence="1 2">IMMIB APB-9</strain>
    </source>
</reference>
<sequence length="159" mass="18258">MADPNAEKLIEQVIGKFVHRLFPSFVEPGFLGCPSECWGAFLTSLDRAVSQRGVEVEVVDLRPAPAEALDEVTARITASNRRRAEPVTQRTLLVLLGFDLLEGHDRDAPIYPFRSEFQFDERHVWLFMGQDRSRLARLFHNRKLPLYLAAQDLTPPEWR</sequence>
<proteinExistence type="predicted"/>
<gene>
    <name evidence="1" type="ORF">N791_09900</name>
</gene>
<comment type="caution">
    <text evidence="1">The sequence shown here is derived from an EMBL/GenBank/DDBJ whole genome shotgun (WGS) entry which is preliminary data.</text>
</comment>
<dbReference type="Proteomes" id="UP000030003">
    <property type="component" value="Unassembled WGS sequence"/>
</dbReference>
<protein>
    <submittedName>
        <fullName evidence="1">Uncharacterized protein</fullName>
    </submittedName>
</protein>
<accession>A0A0A0M9W1</accession>
<dbReference type="AlphaFoldDB" id="A0A0A0M9W1"/>
<name>A0A0A0M9W1_9GAMM</name>
<dbReference type="EMBL" id="AVBH01000002">
    <property type="protein sequence ID" value="KGO99843.1"/>
    <property type="molecule type" value="Genomic_DNA"/>
</dbReference>
<dbReference type="OrthoDB" id="6029691at2"/>
<dbReference type="RefSeq" id="WP_027068890.1">
    <property type="nucleotide sequence ID" value="NZ_AUHT01000004.1"/>
</dbReference>
<evidence type="ECO:0000313" key="1">
    <source>
        <dbReference type="EMBL" id="KGO99843.1"/>
    </source>
</evidence>